<dbReference type="Proteomes" id="UP000011859">
    <property type="component" value="Chromosome"/>
</dbReference>
<evidence type="ECO:0000256" key="1">
    <source>
        <dbReference type="SAM" id="Phobius"/>
    </source>
</evidence>
<keyword evidence="1" id="KW-1133">Transmembrane helix</keyword>
<feature type="transmembrane region" description="Helical" evidence="1">
    <location>
        <begin position="80"/>
        <end position="99"/>
    </location>
</feature>
<keyword evidence="1" id="KW-0812">Transmembrane</keyword>
<dbReference type="STRING" id="666685.R2APBS1_3177"/>
<evidence type="ECO:0000313" key="3">
    <source>
        <dbReference type="Proteomes" id="UP000011859"/>
    </source>
</evidence>
<feature type="transmembrane region" description="Helical" evidence="1">
    <location>
        <begin position="12"/>
        <end position="30"/>
    </location>
</feature>
<dbReference type="HOGENOM" id="CLU_2275268_0_0_6"/>
<dbReference type="EMBL" id="CP003470">
    <property type="protein sequence ID" value="AGG90249.1"/>
    <property type="molecule type" value="Genomic_DNA"/>
</dbReference>
<name>M4NH68_9GAMM</name>
<keyword evidence="3" id="KW-1185">Reference proteome</keyword>
<protein>
    <submittedName>
        <fullName evidence="2">Uncharacterized protein</fullName>
    </submittedName>
</protein>
<feature type="transmembrane region" description="Helical" evidence="1">
    <location>
        <begin position="51"/>
        <end position="74"/>
    </location>
</feature>
<sequence>MLHSFRAQQFEQFFTYSMLVFATGIAYKLLRGGAKYPPAEISEIEWPITLAILHLVPFLNLLIYAIYFACGGSADVSWDLMFIAPLISGTGLVNYMFIYSKR</sequence>
<accession>M4NH68</accession>
<reference evidence="2 3" key="1">
    <citation type="submission" date="2012-04" db="EMBL/GenBank/DDBJ databases">
        <title>Complete genome of Rhodanobacter sp. 2APBS1.</title>
        <authorList>
            <consortium name="US DOE Joint Genome Institute"/>
            <person name="Huntemann M."/>
            <person name="Wei C.-L."/>
            <person name="Han J."/>
            <person name="Detter J.C."/>
            <person name="Han C."/>
            <person name="Tapia R."/>
            <person name="Munk A.C.C."/>
            <person name="Chen A."/>
            <person name="Krypides N."/>
            <person name="Mavromatis K."/>
            <person name="Markowitz V."/>
            <person name="Szeto E."/>
            <person name="Ivanova N."/>
            <person name="Mikhailova N."/>
            <person name="Ovchinnikova G."/>
            <person name="Pagani I."/>
            <person name="Pati A."/>
            <person name="Goodwin L."/>
            <person name="Peters L."/>
            <person name="Pitluck S."/>
            <person name="Woyke T."/>
            <person name="Prakash O."/>
            <person name="Elkins J."/>
            <person name="Brown S."/>
            <person name="Palumbo A."/>
            <person name="Hemme C."/>
            <person name="Zhou J."/>
            <person name="Watson D."/>
            <person name="Jardine P."/>
            <person name="Kostka J."/>
            <person name="Green S."/>
        </authorList>
    </citation>
    <scope>NUCLEOTIDE SEQUENCE [LARGE SCALE GENOMIC DNA]</scope>
    <source>
        <strain evidence="2 3">2APBS1</strain>
    </source>
</reference>
<evidence type="ECO:0000313" key="2">
    <source>
        <dbReference type="EMBL" id="AGG90249.1"/>
    </source>
</evidence>
<keyword evidence="1" id="KW-0472">Membrane</keyword>
<dbReference type="AlphaFoldDB" id="M4NH68"/>
<organism evidence="2 3">
    <name type="scientific">Rhodanobacter denitrificans</name>
    <dbReference type="NCBI Taxonomy" id="666685"/>
    <lineage>
        <taxon>Bacteria</taxon>
        <taxon>Pseudomonadati</taxon>
        <taxon>Pseudomonadota</taxon>
        <taxon>Gammaproteobacteria</taxon>
        <taxon>Lysobacterales</taxon>
        <taxon>Rhodanobacteraceae</taxon>
        <taxon>Rhodanobacter</taxon>
    </lineage>
</organism>
<gene>
    <name evidence="2" type="ORF">R2APBS1_3177</name>
</gene>
<dbReference type="KEGG" id="rhd:R2APBS1_3177"/>
<proteinExistence type="predicted"/>